<dbReference type="EMBL" id="LQZQ01000050">
    <property type="protein sequence ID" value="KYG71607.1"/>
    <property type="molecule type" value="Genomic_DNA"/>
</dbReference>
<dbReference type="GO" id="GO:0006040">
    <property type="term" value="P:amino sugar metabolic process"/>
    <property type="evidence" value="ECO:0007669"/>
    <property type="project" value="InterPro"/>
</dbReference>
<gene>
    <name evidence="1" type="ORF">MB14_09825</name>
</gene>
<dbReference type="InterPro" id="IPR043129">
    <property type="entry name" value="ATPase_NBD"/>
</dbReference>
<dbReference type="NCBIfam" id="NF007144">
    <property type="entry name" value="PRK09585.2-3"/>
    <property type="match status" value="1"/>
</dbReference>
<dbReference type="AlphaFoldDB" id="A0A150WYQ7"/>
<name>A0A150WYQ7_ROSEK</name>
<dbReference type="OrthoDB" id="9763949at2"/>
<keyword evidence="1" id="KW-0808">Transferase</keyword>
<dbReference type="GO" id="GO:0009254">
    <property type="term" value="P:peptidoglycan turnover"/>
    <property type="evidence" value="ECO:0007669"/>
    <property type="project" value="InterPro"/>
</dbReference>
<dbReference type="PANTHER" id="PTHR30605:SF0">
    <property type="entry name" value="ANHYDRO-N-ACETYLMURAMIC ACID KINASE"/>
    <property type="match status" value="1"/>
</dbReference>
<accession>A0A150WYQ7</accession>
<dbReference type="Proteomes" id="UP000075583">
    <property type="component" value="Unassembled WGS sequence"/>
</dbReference>
<evidence type="ECO:0000313" key="1">
    <source>
        <dbReference type="EMBL" id="KYG71607.1"/>
    </source>
</evidence>
<dbReference type="SUPFAM" id="SSF53067">
    <property type="entry name" value="Actin-like ATPase domain"/>
    <property type="match status" value="1"/>
</dbReference>
<keyword evidence="2" id="KW-1185">Reference proteome</keyword>
<dbReference type="Gene3D" id="3.30.420.40">
    <property type="match status" value="2"/>
</dbReference>
<reference evidence="1" key="1">
    <citation type="submission" date="2016-01" db="EMBL/GenBank/DDBJ databases">
        <title>Genome sequencing of Roseivirga ehrenbergii KMM 6017.</title>
        <authorList>
            <person name="Selvaratnam C."/>
            <person name="Thevarajoo S."/>
            <person name="Goh K.M."/>
            <person name="Ee R."/>
            <person name="Chan K.-G."/>
            <person name="Chong C.S."/>
        </authorList>
    </citation>
    <scope>NUCLEOTIDE SEQUENCE [LARGE SCALE GENOMIC DNA]</scope>
    <source>
        <strain evidence="1">KMM 6017</strain>
    </source>
</reference>
<evidence type="ECO:0000313" key="2">
    <source>
        <dbReference type="Proteomes" id="UP000075583"/>
    </source>
</evidence>
<proteinExistence type="predicted"/>
<dbReference type="InterPro" id="IPR005338">
    <property type="entry name" value="Anhydro_N_Ac-Mur_kinase"/>
</dbReference>
<dbReference type="GO" id="GO:0016301">
    <property type="term" value="F:kinase activity"/>
    <property type="evidence" value="ECO:0007669"/>
    <property type="project" value="UniProtKB-KW"/>
</dbReference>
<protein>
    <submittedName>
        <fullName evidence="1">Anhydro-N-acetylmuramic acid kinase</fullName>
    </submittedName>
</protein>
<sequence length="358" mass="39852">MKETYHVLGLMSGTSLDGLDMAYCSFWKESGRWCFSLNKSTCIEYTPDFQEKLKRSIELSALDLLLLNNEFGKWMGEQAKTFINENQLEVDFVSSHGHTVFHQIDKELTYQIGAGQTLANAAGQKVICDFRTLDVTLGGQGAPLVPIGDELLFSDYDFCLNLGGISNASFRINGMRQAFDISPANMLLSYILKSTGNSFDDEGKMARSGKLVEPLWNALNALGFYQQSFPKSLGYEWFRDEMKPLIDDSHASIEDQLHTAVHHIAFQISESLKPYATANNKMLVTGGGAKNLFLIEMIQHYLDNSIMVVIPETSVIDFKEAIVFAFMGVLRSEGEINCLSSVTGASKDSTSGVIFYPW</sequence>
<keyword evidence="1" id="KW-0418">Kinase</keyword>
<dbReference type="STRING" id="279360.MB14_09825"/>
<dbReference type="Pfam" id="PF03702">
    <property type="entry name" value="AnmK"/>
    <property type="match status" value="1"/>
</dbReference>
<organism evidence="1 2">
    <name type="scientific">Roseivirga ehrenbergii (strain DSM 102268 / JCM 13514 / KCTC 12282 / NCIMB 14502 / KMM 6017)</name>
    <dbReference type="NCBI Taxonomy" id="279360"/>
    <lineage>
        <taxon>Bacteria</taxon>
        <taxon>Pseudomonadati</taxon>
        <taxon>Bacteroidota</taxon>
        <taxon>Cytophagia</taxon>
        <taxon>Cytophagales</taxon>
        <taxon>Roseivirgaceae</taxon>
        <taxon>Roseivirga</taxon>
    </lineage>
</organism>
<dbReference type="GO" id="GO:0016773">
    <property type="term" value="F:phosphotransferase activity, alcohol group as acceptor"/>
    <property type="evidence" value="ECO:0007669"/>
    <property type="project" value="InterPro"/>
</dbReference>
<comment type="caution">
    <text evidence="1">The sequence shown here is derived from an EMBL/GenBank/DDBJ whole genome shotgun (WGS) entry which is preliminary data.</text>
</comment>
<dbReference type="RefSeq" id="WP_062593514.1">
    <property type="nucleotide sequence ID" value="NZ_LQZQ01000050.1"/>
</dbReference>
<dbReference type="GO" id="GO:0005524">
    <property type="term" value="F:ATP binding"/>
    <property type="evidence" value="ECO:0007669"/>
    <property type="project" value="InterPro"/>
</dbReference>
<dbReference type="PANTHER" id="PTHR30605">
    <property type="entry name" value="ANHYDRO-N-ACETYLMURAMIC ACID KINASE"/>
    <property type="match status" value="1"/>
</dbReference>